<dbReference type="SUPFAM" id="SSF53335">
    <property type="entry name" value="S-adenosyl-L-methionine-dependent methyltransferases"/>
    <property type="match status" value="1"/>
</dbReference>
<evidence type="ECO:0000313" key="3">
    <source>
        <dbReference type="Proteomes" id="UP001205185"/>
    </source>
</evidence>
<dbReference type="GO" id="GO:0008168">
    <property type="term" value="F:methyltransferase activity"/>
    <property type="evidence" value="ECO:0007669"/>
    <property type="project" value="UniProtKB-KW"/>
</dbReference>
<gene>
    <name evidence="2" type="ORF">LV75_001200</name>
</gene>
<protein>
    <submittedName>
        <fullName evidence="2">Methyltransferase domain-containing protein</fullName>
    </submittedName>
</protein>
<evidence type="ECO:0000256" key="1">
    <source>
        <dbReference type="ARBA" id="ARBA00022679"/>
    </source>
</evidence>
<dbReference type="PANTHER" id="PTHR43861">
    <property type="entry name" value="TRANS-ACONITATE 2-METHYLTRANSFERASE-RELATED"/>
    <property type="match status" value="1"/>
</dbReference>
<accession>A0ABT1I7Z8</accession>
<dbReference type="CDD" id="cd02440">
    <property type="entry name" value="AdoMet_MTases"/>
    <property type="match status" value="1"/>
</dbReference>
<dbReference type="GO" id="GO:0032259">
    <property type="term" value="P:methylation"/>
    <property type="evidence" value="ECO:0007669"/>
    <property type="project" value="UniProtKB-KW"/>
</dbReference>
<proteinExistence type="predicted"/>
<keyword evidence="2" id="KW-0489">Methyltransferase</keyword>
<reference evidence="2 3" key="1">
    <citation type="submission" date="2022-06" db="EMBL/GenBank/DDBJ databases">
        <title>Genomic Encyclopedia of Archaeal and Bacterial Type Strains, Phase II (KMG-II): from individual species to whole genera.</title>
        <authorList>
            <person name="Goeker M."/>
        </authorList>
    </citation>
    <scope>NUCLEOTIDE SEQUENCE [LARGE SCALE GENOMIC DNA]</scope>
    <source>
        <strain evidence="2 3">DSM 44255</strain>
    </source>
</reference>
<comment type="caution">
    <text evidence="2">The sequence shown here is derived from an EMBL/GenBank/DDBJ whole genome shotgun (WGS) entry which is preliminary data.</text>
</comment>
<dbReference type="EMBL" id="JAMTCO010000003">
    <property type="protein sequence ID" value="MCP2268713.1"/>
    <property type="molecule type" value="Genomic_DNA"/>
</dbReference>
<organism evidence="2 3">
    <name type="scientific">Actinokineospora diospyrosa</name>
    <dbReference type="NCBI Taxonomy" id="103728"/>
    <lineage>
        <taxon>Bacteria</taxon>
        <taxon>Bacillati</taxon>
        <taxon>Actinomycetota</taxon>
        <taxon>Actinomycetes</taxon>
        <taxon>Pseudonocardiales</taxon>
        <taxon>Pseudonocardiaceae</taxon>
        <taxon>Actinokineospora</taxon>
    </lineage>
</organism>
<dbReference type="RefSeq" id="WP_253885623.1">
    <property type="nucleotide sequence ID" value="NZ_BAAAVB010000001.1"/>
</dbReference>
<dbReference type="Gene3D" id="3.40.50.150">
    <property type="entry name" value="Vaccinia Virus protein VP39"/>
    <property type="match status" value="1"/>
</dbReference>
<dbReference type="InterPro" id="IPR029063">
    <property type="entry name" value="SAM-dependent_MTases_sf"/>
</dbReference>
<name>A0ABT1I7Z8_9PSEU</name>
<dbReference type="PANTHER" id="PTHR43861:SF3">
    <property type="entry name" value="PUTATIVE (AFU_ORTHOLOGUE AFUA_2G14390)-RELATED"/>
    <property type="match status" value="1"/>
</dbReference>
<sequence length="270" mass="28574">MAEQVVSGRPAISYVFGTSFAREQERLSVGERLWDPGTRSRLAALGIGLGTRCLEVGAGHGSIAGWLAEQGACVTAVDIDISRALWLRQHGIALHEADILRDGLPGAGYDVVHARLVVQHLADRESAVRRMVAALRPGGHLVLEDTDTATTLATADGVLRPRVRDAAYAVMAESGYHPRCGLLDVDLALAAGLLDVRAEGRAEVVTGGTPQGRWFALWLEHLRPAMVGRGLVSDAEVAAALADLADPGVRWLSQVMIAVTGRKGGDEQAA</sequence>
<dbReference type="Pfam" id="PF13489">
    <property type="entry name" value="Methyltransf_23"/>
    <property type="match status" value="1"/>
</dbReference>
<evidence type="ECO:0000313" key="2">
    <source>
        <dbReference type="EMBL" id="MCP2268713.1"/>
    </source>
</evidence>
<keyword evidence="1" id="KW-0808">Transferase</keyword>
<dbReference type="Proteomes" id="UP001205185">
    <property type="component" value="Unassembled WGS sequence"/>
</dbReference>
<keyword evidence="3" id="KW-1185">Reference proteome</keyword>